<evidence type="ECO:0000313" key="4">
    <source>
        <dbReference type="Proteomes" id="UP000567179"/>
    </source>
</evidence>
<dbReference type="PANTHER" id="PTHR35897:SF1">
    <property type="entry name" value="METHYLTRANSFERASE AUSD"/>
    <property type="match status" value="1"/>
</dbReference>
<dbReference type="InterPro" id="IPR051654">
    <property type="entry name" value="Meroterpenoid_MTases"/>
</dbReference>
<dbReference type="AlphaFoldDB" id="A0A8H5BPI2"/>
<dbReference type="EMBL" id="JAACJJ010000014">
    <property type="protein sequence ID" value="KAF5327167.1"/>
    <property type="molecule type" value="Genomic_DNA"/>
</dbReference>
<dbReference type="OrthoDB" id="2094832at2759"/>
<gene>
    <name evidence="3" type="ORF">D9619_004544</name>
</gene>
<proteinExistence type="predicted"/>
<dbReference type="Proteomes" id="UP000567179">
    <property type="component" value="Unassembled WGS sequence"/>
</dbReference>
<evidence type="ECO:0008006" key="5">
    <source>
        <dbReference type="Google" id="ProtNLM"/>
    </source>
</evidence>
<keyword evidence="2" id="KW-0949">S-adenosyl-L-methionine</keyword>
<dbReference type="GO" id="GO:0016740">
    <property type="term" value="F:transferase activity"/>
    <property type="evidence" value="ECO:0007669"/>
    <property type="project" value="UniProtKB-KW"/>
</dbReference>
<keyword evidence="1" id="KW-0808">Transferase</keyword>
<sequence length="203" mass="23018">MESVDNKIHTLHLGFWDYGHELFKSNSKTFPAGFVAGDIFDPSTLAPRGAYIDSTDIDTISSERLAPLQDLTSLTPLLGNVSAIHTASFFHLFSEEKQLDLARRVSSLLVPKPGSIIFGSHFALPEMGFRSEGGREWKMFCHSPETWKDMWLEVFDCGDGKGAERVRVDTQMFRVPIQGLWVTYTQLSDKSEVWIMRWSVTRI</sequence>
<protein>
    <recommendedName>
        <fullName evidence="5">Methyltransferase type 11 domain-containing protein</fullName>
    </recommendedName>
</protein>
<accession>A0A8H5BPI2</accession>
<dbReference type="PANTHER" id="PTHR35897">
    <property type="entry name" value="METHYLTRANSFERASE AUSD"/>
    <property type="match status" value="1"/>
</dbReference>
<name>A0A8H5BPI2_9AGAR</name>
<comment type="caution">
    <text evidence="3">The sequence shown here is derived from an EMBL/GenBank/DDBJ whole genome shotgun (WGS) entry which is preliminary data.</text>
</comment>
<reference evidence="3 4" key="1">
    <citation type="journal article" date="2020" name="ISME J.">
        <title>Uncovering the hidden diversity of litter-decomposition mechanisms in mushroom-forming fungi.</title>
        <authorList>
            <person name="Floudas D."/>
            <person name="Bentzer J."/>
            <person name="Ahren D."/>
            <person name="Johansson T."/>
            <person name="Persson P."/>
            <person name="Tunlid A."/>
        </authorList>
    </citation>
    <scope>NUCLEOTIDE SEQUENCE [LARGE SCALE GENOMIC DNA]</scope>
    <source>
        <strain evidence="3 4">CBS 101986</strain>
    </source>
</reference>
<keyword evidence="4" id="KW-1185">Reference proteome</keyword>
<evidence type="ECO:0000313" key="3">
    <source>
        <dbReference type="EMBL" id="KAF5327167.1"/>
    </source>
</evidence>
<evidence type="ECO:0000256" key="1">
    <source>
        <dbReference type="ARBA" id="ARBA00022679"/>
    </source>
</evidence>
<evidence type="ECO:0000256" key="2">
    <source>
        <dbReference type="ARBA" id="ARBA00022691"/>
    </source>
</evidence>
<organism evidence="3 4">
    <name type="scientific">Psilocybe cf. subviscida</name>
    <dbReference type="NCBI Taxonomy" id="2480587"/>
    <lineage>
        <taxon>Eukaryota</taxon>
        <taxon>Fungi</taxon>
        <taxon>Dikarya</taxon>
        <taxon>Basidiomycota</taxon>
        <taxon>Agaricomycotina</taxon>
        <taxon>Agaricomycetes</taxon>
        <taxon>Agaricomycetidae</taxon>
        <taxon>Agaricales</taxon>
        <taxon>Agaricineae</taxon>
        <taxon>Strophariaceae</taxon>
        <taxon>Psilocybe</taxon>
    </lineage>
</organism>